<comment type="subcellular location">
    <subcellularLocation>
        <location evidence="2">Cell projection</location>
        <location evidence="2">Cilium</location>
    </subcellularLocation>
    <subcellularLocation>
        <location evidence="1">Cytoplasm</location>
        <location evidence="1">Cytoskeleton</location>
        <location evidence="1">Microtubule organizing center</location>
        <location evidence="1">Centrosome</location>
        <location evidence="1">Centriole</location>
    </subcellularLocation>
</comment>
<feature type="region of interest" description="Disordered" evidence="8">
    <location>
        <begin position="1"/>
        <end position="28"/>
    </location>
</feature>
<evidence type="ECO:0000256" key="5">
    <source>
        <dbReference type="ARBA" id="ARBA00022794"/>
    </source>
</evidence>
<sequence>MKLIQSERSKSNSLNSSIDERHLDEPIKSCDEDIISSRKHSQEEDYAKDWCYERPRPATAGPAASRRGYATRAYGLFESPMDIELSDQDDRAEEGSCSDCHDEQYYHSCCPQSERRQIKRKTARPASASASDCMINKSLSESDAAGIYELYERVKNLAMRDCECNRQGARTSGTEPPYRIRGTNRCPSVIKTPLEPPHTRNLVKTVPWKRHQMYLRMWKAQPVVGEDQRFQLRKETQAKMLQKEEIKMPRRVYKPNTYVPPTENPRYKLRWEVRLATANYEMPGTSKCT</sequence>
<dbReference type="GO" id="GO:0097730">
    <property type="term" value="C:non-motile cilium"/>
    <property type="evidence" value="ECO:0007669"/>
    <property type="project" value="TreeGrafter"/>
</dbReference>
<dbReference type="InterPro" id="IPR027918">
    <property type="entry name" value="HYLS1_C_dom"/>
</dbReference>
<evidence type="ECO:0000256" key="7">
    <source>
        <dbReference type="ARBA" id="ARBA00023273"/>
    </source>
</evidence>
<evidence type="ECO:0000256" key="8">
    <source>
        <dbReference type="SAM" id="MobiDB-lite"/>
    </source>
</evidence>
<evidence type="ECO:0000256" key="1">
    <source>
        <dbReference type="ARBA" id="ARBA00004114"/>
    </source>
</evidence>
<organism evidence="10 11">
    <name type="scientific">Elysia chlorotica</name>
    <name type="common">Eastern emerald elysia</name>
    <name type="synonym">Sea slug</name>
    <dbReference type="NCBI Taxonomy" id="188477"/>
    <lineage>
        <taxon>Eukaryota</taxon>
        <taxon>Metazoa</taxon>
        <taxon>Spiralia</taxon>
        <taxon>Lophotrochozoa</taxon>
        <taxon>Mollusca</taxon>
        <taxon>Gastropoda</taxon>
        <taxon>Heterobranchia</taxon>
        <taxon>Euthyneura</taxon>
        <taxon>Panpulmonata</taxon>
        <taxon>Sacoglossa</taxon>
        <taxon>Placobranchoidea</taxon>
        <taxon>Plakobranchidae</taxon>
        <taxon>Elysia</taxon>
    </lineage>
</organism>
<dbReference type="PANTHER" id="PTHR34174">
    <property type="entry name" value="HYDROLETHALUS SYNDROME PROTEIN 1"/>
    <property type="match status" value="1"/>
</dbReference>
<comment type="similarity">
    <text evidence="3">Belongs to the HYLS1 family.</text>
</comment>
<reference evidence="10 11" key="1">
    <citation type="submission" date="2019-01" db="EMBL/GenBank/DDBJ databases">
        <title>A draft genome assembly of the solar-powered sea slug Elysia chlorotica.</title>
        <authorList>
            <person name="Cai H."/>
            <person name="Li Q."/>
            <person name="Fang X."/>
            <person name="Li J."/>
            <person name="Curtis N.E."/>
            <person name="Altenburger A."/>
            <person name="Shibata T."/>
            <person name="Feng M."/>
            <person name="Maeda T."/>
            <person name="Schwartz J.A."/>
            <person name="Shigenobu S."/>
            <person name="Lundholm N."/>
            <person name="Nishiyama T."/>
            <person name="Yang H."/>
            <person name="Hasebe M."/>
            <person name="Li S."/>
            <person name="Pierce S.K."/>
            <person name="Wang J."/>
        </authorList>
    </citation>
    <scope>NUCLEOTIDE SEQUENCE [LARGE SCALE GENOMIC DNA]</scope>
    <source>
        <strain evidence="10">EC2010</strain>
        <tissue evidence="10">Whole organism of an adult</tissue>
    </source>
</reference>
<dbReference type="AlphaFoldDB" id="A0A3S0Z4F8"/>
<gene>
    <name evidence="10" type="ORF">EGW08_021769</name>
</gene>
<keyword evidence="11" id="KW-1185">Reference proteome</keyword>
<dbReference type="Proteomes" id="UP000271974">
    <property type="component" value="Unassembled WGS sequence"/>
</dbReference>
<name>A0A3S0Z4F8_ELYCH</name>
<evidence type="ECO:0000256" key="4">
    <source>
        <dbReference type="ARBA" id="ARBA00022490"/>
    </source>
</evidence>
<keyword evidence="4" id="KW-0963">Cytoplasm</keyword>
<evidence type="ECO:0000256" key="2">
    <source>
        <dbReference type="ARBA" id="ARBA00004138"/>
    </source>
</evidence>
<evidence type="ECO:0000256" key="3">
    <source>
        <dbReference type="ARBA" id="ARBA00010091"/>
    </source>
</evidence>
<protein>
    <recommendedName>
        <fullName evidence="9">Centriolar and ciliogenesis-associated protein HYLS1 C-terminal domain-containing protein</fullName>
    </recommendedName>
</protein>
<proteinExistence type="inferred from homology"/>
<keyword evidence="5" id="KW-0970">Cilium biogenesis/degradation</keyword>
<evidence type="ECO:0000313" key="10">
    <source>
        <dbReference type="EMBL" id="RUS70470.1"/>
    </source>
</evidence>
<evidence type="ECO:0000259" key="9">
    <source>
        <dbReference type="Pfam" id="PF15311"/>
    </source>
</evidence>
<dbReference type="PANTHER" id="PTHR34174:SF1">
    <property type="entry name" value="CENTRIOLAR AND CILIOGENESIS-ASSOCIATED PROTEIN HYLS1"/>
    <property type="match status" value="1"/>
</dbReference>
<evidence type="ECO:0000313" key="11">
    <source>
        <dbReference type="Proteomes" id="UP000271974"/>
    </source>
</evidence>
<keyword evidence="6" id="KW-0206">Cytoskeleton</keyword>
<dbReference type="OrthoDB" id="6343432at2759"/>
<dbReference type="STRING" id="188477.A0A3S0Z4F8"/>
<feature type="domain" description="Centriolar and ciliogenesis-associated protein HYLS1 C-terminal" evidence="9">
    <location>
        <begin position="190"/>
        <end position="276"/>
    </location>
</feature>
<feature type="compositionally biased region" description="Basic and acidic residues" evidence="8">
    <location>
        <begin position="18"/>
        <end position="28"/>
    </location>
</feature>
<evidence type="ECO:0000256" key="6">
    <source>
        <dbReference type="ARBA" id="ARBA00023212"/>
    </source>
</evidence>
<dbReference type="InterPro" id="IPR052319">
    <property type="entry name" value="Centriolar_ciliogenesis_assoc"/>
</dbReference>
<dbReference type="GO" id="GO:0005814">
    <property type="term" value="C:centriole"/>
    <property type="evidence" value="ECO:0007669"/>
    <property type="project" value="UniProtKB-SubCell"/>
</dbReference>
<comment type="caution">
    <text evidence="10">The sequence shown here is derived from an EMBL/GenBank/DDBJ whole genome shotgun (WGS) entry which is preliminary data.</text>
</comment>
<accession>A0A3S0Z4F8</accession>
<keyword evidence="7" id="KW-0966">Cell projection</keyword>
<dbReference type="Pfam" id="PF15311">
    <property type="entry name" value="HYLS1_C"/>
    <property type="match status" value="1"/>
</dbReference>
<dbReference type="GO" id="GO:0060271">
    <property type="term" value="P:cilium assembly"/>
    <property type="evidence" value="ECO:0007669"/>
    <property type="project" value="TreeGrafter"/>
</dbReference>
<feature type="compositionally biased region" description="Basic and acidic residues" evidence="8">
    <location>
        <begin position="1"/>
        <end position="10"/>
    </location>
</feature>
<dbReference type="EMBL" id="RQTK01001402">
    <property type="protein sequence ID" value="RUS70470.1"/>
    <property type="molecule type" value="Genomic_DNA"/>
</dbReference>